<keyword evidence="2" id="KW-0812">Transmembrane</keyword>
<dbReference type="InterPro" id="IPR003715">
    <property type="entry name" value="Poly_export_N"/>
</dbReference>
<evidence type="ECO:0008006" key="7">
    <source>
        <dbReference type="Google" id="ProtNLM"/>
    </source>
</evidence>
<name>A0ABP7EQH0_9SPHN</name>
<dbReference type="InterPro" id="IPR019554">
    <property type="entry name" value="Soluble_ligand-bd"/>
</dbReference>
<dbReference type="Gene3D" id="3.10.560.10">
    <property type="entry name" value="Outer membrane lipoprotein wza domain like"/>
    <property type="match status" value="1"/>
</dbReference>
<evidence type="ECO:0000259" key="4">
    <source>
        <dbReference type="Pfam" id="PF10531"/>
    </source>
</evidence>
<evidence type="ECO:0000313" key="5">
    <source>
        <dbReference type="EMBL" id="GAA3722690.1"/>
    </source>
</evidence>
<comment type="caution">
    <text evidence="5">The sequence shown here is derived from an EMBL/GenBank/DDBJ whole genome shotgun (WGS) entry which is preliminary data.</text>
</comment>
<reference evidence="6" key="1">
    <citation type="journal article" date="2019" name="Int. J. Syst. Evol. Microbiol.">
        <title>The Global Catalogue of Microorganisms (GCM) 10K type strain sequencing project: providing services to taxonomists for standard genome sequencing and annotation.</title>
        <authorList>
            <consortium name="The Broad Institute Genomics Platform"/>
            <consortium name="The Broad Institute Genome Sequencing Center for Infectious Disease"/>
            <person name="Wu L."/>
            <person name="Ma J."/>
        </authorList>
    </citation>
    <scope>NUCLEOTIDE SEQUENCE [LARGE SCALE GENOMIC DNA]</scope>
    <source>
        <strain evidence="6">JCM 17498</strain>
    </source>
</reference>
<keyword evidence="6" id="KW-1185">Reference proteome</keyword>
<evidence type="ECO:0000256" key="1">
    <source>
        <dbReference type="ARBA" id="ARBA00022729"/>
    </source>
</evidence>
<dbReference type="PANTHER" id="PTHR33619">
    <property type="entry name" value="POLYSACCHARIDE EXPORT PROTEIN GFCE-RELATED"/>
    <property type="match status" value="1"/>
</dbReference>
<dbReference type="PANTHER" id="PTHR33619:SF3">
    <property type="entry name" value="POLYSACCHARIDE EXPORT PROTEIN GFCE-RELATED"/>
    <property type="match status" value="1"/>
</dbReference>
<feature type="transmembrane region" description="Helical" evidence="2">
    <location>
        <begin position="146"/>
        <end position="163"/>
    </location>
</feature>
<evidence type="ECO:0000313" key="6">
    <source>
        <dbReference type="Proteomes" id="UP001500523"/>
    </source>
</evidence>
<accession>A0ABP7EQH0</accession>
<dbReference type="EMBL" id="BAABBF010000011">
    <property type="protein sequence ID" value="GAA3722690.1"/>
    <property type="molecule type" value="Genomic_DNA"/>
</dbReference>
<feature type="domain" description="Polysaccharide export protein N-terminal" evidence="3">
    <location>
        <begin position="2"/>
        <end position="49"/>
    </location>
</feature>
<keyword evidence="2" id="KW-0472">Membrane</keyword>
<organism evidence="5 6">
    <name type="scientific">Sphingomonas cynarae</name>
    <dbReference type="NCBI Taxonomy" id="930197"/>
    <lineage>
        <taxon>Bacteria</taxon>
        <taxon>Pseudomonadati</taxon>
        <taxon>Pseudomonadota</taxon>
        <taxon>Alphaproteobacteria</taxon>
        <taxon>Sphingomonadales</taxon>
        <taxon>Sphingomonadaceae</taxon>
        <taxon>Sphingomonas</taxon>
    </lineage>
</organism>
<protein>
    <recommendedName>
        <fullName evidence="7">Soluble ligand binding domain-containing protein</fullName>
    </recommendedName>
</protein>
<sequence length="164" mass="17708">MPVDVSGKLSYPLIGEIQAVGLTAQELSRSIADRLNARYLRDARVSVAIADAVNYAVTVEGEVKKPGIYPIRGRATLTQAVAMGEGLSVDGQPDDIVILRTINGKRYAARFDLQQIRLGALADPELQQADVVIVGFSRSSRFQRQLVTLLPGLAATLGVFLAFR</sequence>
<proteinExistence type="predicted"/>
<evidence type="ECO:0000259" key="3">
    <source>
        <dbReference type="Pfam" id="PF02563"/>
    </source>
</evidence>
<keyword evidence="1" id="KW-0732">Signal</keyword>
<keyword evidence="2" id="KW-1133">Transmembrane helix</keyword>
<feature type="domain" description="Soluble ligand binding" evidence="4">
    <location>
        <begin position="57"/>
        <end position="105"/>
    </location>
</feature>
<dbReference type="Proteomes" id="UP001500523">
    <property type="component" value="Unassembled WGS sequence"/>
</dbReference>
<dbReference type="Pfam" id="PF10531">
    <property type="entry name" value="SLBB"/>
    <property type="match status" value="1"/>
</dbReference>
<dbReference type="InterPro" id="IPR049712">
    <property type="entry name" value="Poly_export"/>
</dbReference>
<dbReference type="Pfam" id="PF02563">
    <property type="entry name" value="Poly_export"/>
    <property type="match status" value="1"/>
</dbReference>
<evidence type="ECO:0000256" key="2">
    <source>
        <dbReference type="SAM" id="Phobius"/>
    </source>
</evidence>
<gene>
    <name evidence="5" type="ORF">GCM10022268_33590</name>
</gene>